<comment type="caution">
    <text evidence="1">The sequence shown here is derived from an EMBL/GenBank/DDBJ whole genome shotgun (WGS) entry which is preliminary data.</text>
</comment>
<protein>
    <submittedName>
        <fullName evidence="1">9232_t:CDS:1</fullName>
    </submittedName>
</protein>
<organism evidence="1 2">
    <name type="scientific">Funneliformis geosporum</name>
    <dbReference type="NCBI Taxonomy" id="1117311"/>
    <lineage>
        <taxon>Eukaryota</taxon>
        <taxon>Fungi</taxon>
        <taxon>Fungi incertae sedis</taxon>
        <taxon>Mucoromycota</taxon>
        <taxon>Glomeromycotina</taxon>
        <taxon>Glomeromycetes</taxon>
        <taxon>Glomerales</taxon>
        <taxon>Glomeraceae</taxon>
        <taxon>Funneliformis</taxon>
    </lineage>
</organism>
<keyword evidence="2" id="KW-1185">Reference proteome</keyword>
<accession>A0A9W4X3X8</accession>
<name>A0A9W4X3X8_9GLOM</name>
<dbReference type="AlphaFoldDB" id="A0A9W4X3X8"/>
<evidence type="ECO:0000313" key="1">
    <source>
        <dbReference type="EMBL" id="CAI2200096.1"/>
    </source>
</evidence>
<reference evidence="1" key="1">
    <citation type="submission" date="2022-08" db="EMBL/GenBank/DDBJ databases">
        <authorList>
            <person name="Kallberg Y."/>
            <person name="Tangrot J."/>
            <person name="Rosling A."/>
        </authorList>
    </citation>
    <scope>NUCLEOTIDE SEQUENCE</scope>
    <source>
        <strain evidence="1">Wild A</strain>
    </source>
</reference>
<gene>
    <name evidence="1" type="ORF">FWILDA_LOCUS19400</name>
</gene>
<proteinExistence type="predicted"/>
<feature type="non-terminal residue" evidence="1">
    <location>
        <position position="1"/>
    </location>
</feature>
<sequence>LALGIIATIFALLCLFRIKCPNRQKKKPLKEIITLAKQDK</sequence>
<evidence type="ECO:0000313" key="2">
    <source>
        <dbReference type="Proteomes" id="UP001153678"/>
    </source>
</evidence>
<dbReference type="Proteomes" id="UP001153678">
    <property type="component" value="Unassembled WGS sequence"/>
</dbReference>
<dbReference type="EMBL" id="CAMKVN010023302">
    <property type="protein sequence ID" value="CAI2200096.1"/>
    <property type="molecule type" value="Genomic_DNA"/>
</dbReference>